<proteinExistence type="predicted"/>
<accession>A0A6L9SBE7</accession>
<gene>
    <name evidence="2" type="ORF">G1H10_19600</name>
</gene>
<evidence type="ECO:0000256" key="1">
    <source>
        <dbReference type="SAM" id="Phobius"/>
    </source>
</evidence>
<keyword evidence="1" id="KW-0472">Membrane</keyword>
<feature type="transmembrane region" description="Helical" evidence="1">
    <location>
        <begin position="15"/>
        <end position="33"/>
    </location>
</feature>
<evidence type="ECO:0000313" key="2">
    <source>
        <dbReference type="EMBL" id="NEE02383.1"/>
    </source>
</evidence>
<comment type="caution">
    <text evidence="2">The sequence shown here is derived from an EMBL/GenBank/DDBJ whole genome shotgun (WGS) entry which is preliminary data.</text>
</comment>
<protein>
    <submittedName>
        <fullName evidence="2">Uncharacterized protein</fullName>
    </submittedName>
</protein>
<organism evidence="2 3">
    <name type="scientific">Phytoactinopolyspora halotolerans</name>
    <dbReference type="NCBI Taxonomy" id="1981512"/>
    <lineage>
        <taxon>Bacteria</taxon>
        <taxon>Bacillati</taxon>
        <taxon>Actinomycetota</taxon>
        <taxon>Actinomycetes</taxon>
        <taxon>Jiangellales</taxon>
        <taxon>Jiangellaceae</taxon>
        <taxon>Phytoactinopolyspora</taxon>
    </lineage>
</organism>
<keyword evidence="3" id="KW-1185">Reference proteome</keyword>
<dbReference type="Proteomes" id="UP000475214">
    <property type="component" value="Unassembled WGS sequence"/>
</dbReference>
<reference evidence="2 3" key="1">
    <citation type="submission" date="2020-02" db="EMBL/GenBank/DDBJ databases">
        <authorList>
            <person name="Li X.-J."/>
            <person name="Han X.-M."/>
        </authorList>
    </citation>
    <scope>NUCLEOTIDE SEQUENCE [LARGE SCALE GENOMIC DNA]</scope>
    <source>
        <strain evidence="2 3">CCTCC AB 2017055</strain>
    </source>
</reference>
<dbReference type="EMBL" id="JAAGOA010000014">
    <property type="protein sequence ID" value="NEE02383.1"/>
    <property type="molecule type" value="Genomic_DNA"/>
</dbReference>
<sequence length="72" mass="7864">MLVKKMHEMGVRSDHVYNAAVGSIGLSVIAWLTSKKGEKSGSACADRWGIFVGTWAPTLFGLGNALHQYEQR</sequence>
<evidence type="ECO:0000313" key="3">
    <source>
        <dbReference type="Proteomes" id="UP000475214"/>
    </source>
</evidence>
<keyword evidence="1" id="KW-0812">Transmembrane</keyword>
<name>A0A6L9SBE7_9ACTN</name>
<dbReference type="AlphaFoldDB" id="A0A6L9SBE7"/>
<keyword evidence="1" id="KW-1133">Transmembrane helix</keyword>